<dbReference type="Proteomes" id="UP001487740">
    <property type="component" value="Unassembled WGS sequence"/>
</dbReference>
<proteinExistence type="predicted"/>
<dbReference type="Gene3D" id="3.30.559.10">
    <property type="entry name" value="Chloramphenicol acetyltransferase-like domain"/>
    <property type="match status" value="1"/>
</dbReference>
<comment type="caution">
    <text evidence="1">The sequence shown here is derived from an EMBL/GenBank/DDBJ whole genome shotgun (WGS) entry which is preliminary data.</text>
</comment>
<protein>
    <recommendedName>
        <fullName evidence="3">Condensation domain-containing protein</fullName>
    </recommendedName>
</protein>
<sequence length="389" mass="43651">MPTRRLDFKSVSGDDPEKHISDLCSSSFDIHNGPLWKVRLMTSPPDAPCHFPEVKEKFPYQQKLLLSLHHAANDGRVMMLLVESLLTILDHLLQGLCVDRQQVGVLRDGIEAREEEHRIKTALENDPVRLKAALRELELANHVPLLVEAFGAVSEGSPSSHVLPSVQFDADVIKGIDHKCRSLGVSSNAFMTAVLNTALVEVVREAGLRRSSYLISSIHPVDSRRLMGKTSKPVLGYHGMPVTQTTATPHNVKDHFWGYLKHLNTELRRKLKGNHMCEERILHVMLRPGSNNLETRYAKPLPLSYDYMFSNVYSPFSSPTGIGTLVHITSLCIHVAIHKQAYPVLFGFFSVRDKPFLEIIHSTATISKKVAHRLLNRTVVVLHDISRAL</sequence>
<evidence type="ECO:0000313" key="2">
    <source>
        <dbReference type="Proteomes" id="UP001487740"/>
    </source>
</evidence>
<dbReference type="SUPFAM" id="SSF52777">
    <property type="entry name" value="CoA-dependent acyltransferases"/>
    <property type="match status" value="1"/>
</dbReference>
<dbReference type="AlphaFoldDB" id="A0AAW0TRA4"/>
<keyword evidence="2" id="KW-1185">Reference proteome</keyword>
<dbReference type="InterPro" id="IPR023213">
    <property type="entry name" value="CAT-like_dom_sf"/>
</dbReference>
<organism evidence="1 2">
    <name type="scientific">Scylla paramamosain</name>
    <name type="common">Mud crab</name>
    <dbReference type="NCBI Taxonomy" id="85552"/>
    <lineage>
        <taxon>Eukaryota</taxon>
        <taxon>Metazoa</taxon>
        <taxon>Ecdysozoa</taxon>
        <taxon>Arthropoda</taxon>
        <taxon>Crustacea</taxon>
        <taxon>Multicrustacea</taxon>
        <taxon>Malacostraca</taxon>
        <taxon>Eumalacostraca</taxon>
        <taxon>Eucarida</taxon>
        <taxon>Decapoda</taxon>
        <taxon>Pleocyemata</taxon>
        <taxon>Brachyura</taxon>
        <taxon>Eubrachyura</taxon>
        <taxon>Portunoidea</taxon>
        <taxon>Portunidae</taxon>
        <taxon>Portuninae</taxon>
        <taxon>Scylla</taxon>
    </lineage>
</organism>
<dbReference type="EMBL" id="JARAKH010000026">
    <property type="protein sequence ID" value="KAK8390035.1"/>
    <property type="molecule type" value="Genomic_DNA"/>
</dbReference>
<reference evidence="1 2" key="1">
    <citation type="submission" date="2023-03" db="EMBL/GenBank/DDBJ databases">
        <title>High-quality genome of Scylla paramamosain provides insights in environmental adaptation.</title>
        <authorList>
            <person name="Zhang L."/>
        </authorList>
    </citation>
    <scope>NUCLEOTIDE SEQUENCE [LARGE SCALE GENOMIC DNA]</scope>
    <source>
        <strain evidence="1">LZ_2023a</strain>
        <tissue evidence="1">Muscle</tissue>
    </source>
</reference>
<gene>
    <name evidence="1" type="ORF">O3P69_012923</name>
</gene>
<name>A0AAW0TRA4_SCYPA</name>
<evidence type="ECO:0000313" key="1">
    <source>
        <dbReference type="EMBL" id="KAK8390035.1"/>
    </source>
</evidence>
<evidence type="ECO:0008006" key="3">
    <source>
        <dbReference type="Google" id="ProtNLM"/>
    </source>
</evidence>
<accession>A0AAW0TRA4</accession>